<dbReference type="InterPro" id="IPR007530">
    <property type="entry name" value="Aminoglycoside_adenylylTfrase"/>
</dbReference>
<dbReference type="Proteomes" id="UP000621436">
    <property type="component" value="Unassembled WGS sequence"/>
</dbReference>
<protein>
    <submittedName>
        <fullName evidence="1">Aminoglycoside 6-adenylyltransferase</fullName>
    </submittedName>
</protein>
<organism evidence="1 2">
    <name type="scientific">Halonatronomonas betaini</name>
    <dbReference type="NCBI Taxonomy" id="2778430"/>
    <lineage>
        <taxon>Bacteria</taxon>
        <taxon>Bacillati</taxon>
        <taxon>Bacillota</taxon>
        <taxon>Clostridia</taxon>
        <taxon>Halanaerobiales</taxon>
        <taxon>Halarsenatibacteraceae</taxon>
        <taxon>Halonatronomonas</taxon>
    </lineage>
</organism>
<comment type="caution">
    <text evidence="1">The sequence shown here is derived from an EMBL/GenBank/DDBJ whole genome shotgun (WGS) entry which is preliminary data.</text>
</comment>
<dbReference type="Gene3D" id="1.20.120.330">
    <property type="entry name" value="Nucleotidyltransferases domain 2"/>
    <property type="match status" value="1"/>
</dbReference>
<dbReference type="SUPFAM" id="SSF81301">
    <property type="entry name" value="Nucleotidyltransferase"/>
    <property type="match status" value="1"/>
</dbReference>
<evidence type="ECO:0000313" key="1">
    <source>
        <dbReference type="EMBL" id="MBF8436082.1"/>
    </source>
</evidence>
<dbReference type="SUPFAM" id="SSF81631">
    <property type="entry name" value="PAP/OAS1 substrate-binding domain"/>
    <property type="match status" value="1"/>
</dbReference>
<dbReference type="InterPro" id="IPR043519">
    <property type="entry name" value="NT_sf"/>
</dbReference>
<dbReference type="EMBL" id="JADPIE010000002">
    <property type="protein sequence ID" value="MBF8436082.1"/>
    <property type="molecule type" value="Genomic_DNA"/>
</dbReference>
<dbReference type="AlphaFoldDB" id="A0A931APH1"/>
<name>A0A931APH1_9FIRM</name>
<sequence length="281" mass="33533">MRTEKEVLSEFNKWAKAKDLIRTAILTSSRARPAGEIDFLSDYDIELYVTDLRIFKKDDSWLEPFGPIIVRWPYKPRSTGFKPGNWITRLILFKDGVRIDFQITDQQQIEPDAYDNGYKVLIDKDQVASQLAEPTYSEYIINKPGREEFENLVNEFWWNAYYVPKYLWREEITYAKYMLDNILRYSYLHKIIDWYIGMENDWSVETGALGKNFKDYLKPDTWADLEETYTGADIEANWKTFFKMTDLFRRLAKEVGNELGYEYPDEVDQEVMEFCKMIKTK</sequence>
<dbReference type="Pfam" id="PF04439">
    <property type="entry name" value="Adenyl_transf"/>
    <property type="match status" value="1"/>
</dbReference>
<proteinExistence type="predicted"/>
<dbReference type="Gene3D" id="3.30.460.10">
    <property type="entry name" value="Beta Polymerase, domain 2"/>
    <property type="match status" value="1"/>
</dbReference>
<evidence type="ECO:0000313" key="2">
    <source>
        <dbReference type="Proteomes" id="UP000621436"/>
    </source>
</evidence>
<gene>
    <name evidence="1" type="ORF">I0Q91_03240</name>
</gene>
<dbReference type="RefSeq" id="WP_270452844.1">
    <property type="nucleotide sequence ID" value="NZ_JADPIE010000002.1"/>
</dbReference>
<accession>A0A931APH1</accession>
<keyword evidence="2" id="KW-1185">Reference proteome</keyword>
<reference evidence="1" key="1">
    <citation type="submission" date="2020-11" db="EMBL/GenBank/DDBJ databases">
        <title>Halonatronomonas betainensis gen. nov., sp. nov. a novel haloalkaliphilic representative of the family Halanaerobiacae capable of betaine degradation.</title>
        <authorList>
            <person name="Boltyanskaya Y."/>
            <person name="Kevbrin V."/>
            <person name="Detkova E."/>
            <person name="Grouzdev D.S."/>
            <person name="Koziaeva V."/>
            <person name="Zhilina T."/>
        </authorList>
    </citation>
    <scope>NUCLEOTIDE SEQUENCE</scope>
    <source>
        <strain evidence="1">Z-7014</strain>
    </source>
</reference>